<evidence type="ECO:0000313" key="6">
    <source>
        <dbReference type="EMBL" id="QIM07210.1"/>
    </source>
</evidence>
<organismHost>
    <name type="scientific">Phacochoerus africanus</name>
    <name type="common">Warthog</name>
    <dbReference type="NCBI Taxonomy" id="41426"/>
</organismHost>
<evidence type="ECO:0000313" key="19">
    <source>
        <dbReference type="Proteomes" id="UP000500898"/>
    </source>
</evidence>
<feature type="region of interest" description="Disordered" evidence="1">
    <location>
        <begin position="76"/>
        <end position="95"/>
    </location>
</feature>
<dbReference type="Proteomes" id="UP000500690">
    <property type="component" value="Segment"/>
</dbReference>
<evidence type="ECO:0000313" key="4">
    <source>
        <dbReference type="EMBL" id="QIM06740.1"/>
    </source>
</evidence>
<evidence type="ECO:0000313" key="11">
    <source>
        <dbReference type="EMBL" id="QIM08379.1"/>
    </source>
</evidence>
<sequence>MQRMTSSGIFLLKSSCLAISIGLLYFFLSIVDPLIANCCALTATNLVASKVVKTLEVMRSLSGIMTNVCDEACTKPSQMDGDSTISSLSSDSSSLSTKFSSSVSTYSSTRSSMIISSLSLSAMLHCYQMYCLIRKWIYYVLIVCLHVQALVDSNFLTIFGTVTLVPTKTRDFFILYYFWKYEFNQSLSNLMRLSRQKTLTAVLDITFKKITLIFTTEGVLRMDSTNKPGVPLDIDPQFIDLDSILMELDH</sequence>
<evidence type="ECO:0000313" key="13">
    <source>
        <dbReference type="EMBL" id="QIM08845.1"/>
    </source>
</evidence>
<reference evidence="16" key="3">
    <citation type="journal article" date="2020" name="Vaccines (Basel)">
        <title>African Swine Fever Circulation among Free-Ranging Pigs in Sardinia: Data from the Eradication Program.</title>
        <authorList>
            <person name="Franzoni G."/>
            <person name="Dei Giudici S."/>
            <person name="Loi F."/>
            <person name="Sanna D."/>
            <person name="Floris M."/>
            <person name="Fiori M."/>
            <person name="Sanna M.L."/>
            <person name="Madrau P."/>
            <person name="Scarpa F."/>
            <person name="Zinellu S."/>
            <person name="Giammarioli M."/>
            <person name="Cappai S."/>
            <person name="De Mia G.M."/>
            <person name="Laddomada A."/>
            <person name="Rolesu S."/>
            <person name="Oggiano A."/>
        </authorList>
    </citation>
    <scope>NUCLEOTIDE SEQUENCE [LARGE SCALE GENOMIC DNA]</scope>
    <source>
        <strain evidence="16">103917/18</strain>
        <strain evidence="17">55234/18</strain>
    </source>
</reference>
<keyword evidence="2" id="KW-0472">Membrane</keyword>
<dbReference type="Proteomes" id="UP000501683">
    <property type="component" value="Segment"/>
</dbReference>
<evidence type="ECO:0000313" key="7">
    <source>
        <dbReference type="EMBL" id="QIM07445.1"/>
    </source>
</evidence>
<dbReference type="Proteomes" id="UP000266411">
    <property type="component" value="Segment"/>
</dbReference>
<dbReference type="EMBL" id="MT932578">
    <property type="protein sequence ID" value="QPL11795.1"/>
    <property type="molecule type" value="Genomic_DNA"/>
</dbReference>
<evidence type="ECO:0000313" key="9">
    <source>
        <dbReference type="EMBL" id="QIM07911.1"/>
    </source>
</evidence>
<organismHost>
    <name type="scientific">Phacochoerus aethiopicus</name>
    <name type="common">Warthog</name>
    <dbReference type="NCBI Taxonomy" id="85517"/>
</organismHost>
<evidence type="ECO:0000313" key="16">
    <source>
        <dbReference type="EMBL" id="QPL11795.1"/>
    </source>
</evidence>
<reference evidence="3" key="1">
    <citation type="journal article" date="2016" name="Genome Announc.">
        <title>Complete genome sequence of an African swine fever virus isolate from Sardinia, Italy.</title>
        <authorList>
            <person name="Granberg F."/>
            <person name="Torresi C."/>
            <person name="Oggiano A."/>
            <person name="Malmberg M."/>
            <person name="Iscaro C."/>
            <person name="De Mia G.M."/>
            <person name="Sandor B."/>
        </authorList>
    </citation>
    <scope>NUCLEOTIDE SEQUENCE [LARGE SCALE GENOMIC DNA]</scope>
    <source>
        <strain evidence="3">47/Ss/2008</strain>
    </source>
</reference>
<evidence type="ECO:0000313" key="12">
    <source>
        <dbReference type="EMBL" id="QIM08612.1"/>
    </source>
</evidence>
<organismHost>
    <name type="scientific">Ornithodoros moubata</name>
    <name type="common">Soft tick</name>
    <name type="synonym">Argasid tick</name>
    <dbReference type="NCBI Taxonomy" id="6938"/>
</organismHost>
<dbReference type="Proteomes" id="UP000594644">
    <property type="component" value="Segment"/>
</dbReference>
<dbReference type="EMBL" id="MN270975">
    <property type="protein sequence ID" value="QIM08146.1"/>
    <property type="molecule type" value="Genomic_DNA"/>
</dbReference>
<dbReference type="Proteomes" id="UP000501990">
    <property type="component" value="Segment"/>
</dbReference>
<dbReference type="EMBL" id="MN270970">
    <property type="protein sequence ID" value="QIM06975.1"/>
    <property type="molecule type" value="Genomic_DNA"/>
</dbReference>
<evidence type="ECO:0000313" key="14">
    <source>
        <dbReference type="EMBL" id="QIM09078.1"/>
    </source>
</evidence>
<reference evidence="18 19" key="2">
    <citation type="journal article" date="2020" name="Transbound. Emerg. Dis.">
        <title>The evolution of African swine fever virus in Sardinia (1978 to 2014) as revealed by whole genome sequencing and comparative analysis.</title>
        <authorList>
            <person name="Torresi C."/>
            <person name="Fiori M."/>
            <person name="Bertolotti L."/>
            <person name="Floris M."/>
            <person name="Colitti B."/>
            <person name="Giammarioli M."/>
            <person name="Dei Giudici S."/>
            <person name="Oggiano A."/>
            <person name="Malmberg M."/>
            <person name="De Mia G.M."/>
            <person name="Belak S."/>
            <person name="Granberg F."/>
        </authorList>
    </citation>
    <scope>NUCLEOTIDE SEQUENCE [LARGE SCALE GENOMIC DNA]</scope>
    <source>
        <strain evidence="6">139/Nu/1981</strain>
        <strain evidence="7">140/Or/1985</strain>
        <strain evidence="9">141/Nu/1990</strain>
        <strain evidence="10">142/Nu/1995</strain>
        <strain evidence="15">22653/Ca/2014</strain>
        <strain evidence="12">26/Ss/2004</strain>
        <strain evidence="4">56/Ca/1978</strain>
        <strain evidence="5">57/Ca/1979</strain>
        <strain evidence="11">60/Nu/1997</strain>
        <strain evidence="13">72407/Ss/2005</strain>
        <strain evidence="8">85/Ca/1985</strain>
        <strain evidence="14">97/Ot/2012</strain>
    </source>
</reference>
<dbReference type="Proteomes" id="UP000502933">
    <property type="component" value="Segment"/>
</dbReference>
<dbReference type="EMBL" id="MN270977">
    <property type="protein sequence ID" value="QIM08612.1"/>
    <property type="molecule type" value="Genomic_DNA"/>
</dbReference>
<dbReference type="EMBL" id="MN270979">
    <property type="protein sequence ID" value="QIM09078.1"/>
    <property type="molecule type" value="Genomic_DNA"/>
</dbReference>
<organismHost>
    <name type="scientific">Ornithodoros</name>
    <name type="common">relapsing fever ticks</name>
    <dbReference type="NCBI Taxonomy" id="6937"/>
</organismHost>
<dbReference type="EMBL" id="MN270978">
    <property type="protein sequence ID" value="QIM08845.1"/>
    <property type="molecule type" value="Genomic_DNA"/>
</dbReference>
<evidence type="ECO:0000313" key="3">
    <source>
        <dbReference type="EMBL" id="AOO54404.1"/>
    </source>
</evidence>
<dbReference type="EMBL" id="MN270971">
    <property type="protein sequence ID" value="QIM07210.1"/>
    <property type="molecule type" value="Genomic_DNA"/>
</dbReference>
<evidence type="ECO:0000313" key="18">
    <source>
        <dbReference type="Proteomes" id="UP000500690"/>
    </source>
</evidence>
<dbReference type="Proteomes" id="UP000500898">
    <property type="component" value="Segment"/>
</dbReference>
<keyword evidence="2" id="KW-1133">Transmembrane helix</keyword>
<protein>
    <submittedName>
        <fullName evidence="3">Uncharacterized protein</fullName>
    </submittedName>
</protein>
<dbReference type="GeneID" id="41902124"/>
<evidence type="ECO:0000313" key="5">
    <source>
        <dbReference type="EMBL" id="QIM06975.1"/>
    </source>
</evidence>
<dbReference type="Proteomes" id="UP000503294">
    <property type="component" value="Segment"/>
</dbReference>
<dbReference type="Proteomes" id="UP000503066">
    <property type="component" value="Genome"/>
</dbReference>
<gene>
    <name evidence="3" type="primary">URF23</name>
    <name evidence="4" type="synonym">URF023</name>
    <name evidence="3" type="ORF">AFSV47Ss_0099</name>
</gene>
<feature type="transmembrane region" description="Helical" evidence="2">
    <location>
        <begin position="9"/>
        <end position="28"/>
    </location>
</feature>
<organism evidence="3">
    <name type="scientific">African swine fever virus</name>
    <name type="common">ASFV</name>
    <dbReference type="NCBI Taxonomy" id="10497"/>
    <lineage>
        <taxon>Viruses</taxon>
        <taxon>Varidnaviria</taxon>
        <taxon>Bamfordvirae</taxon>
        <taxon>Nucleocytoviricota</taxon>
        <taxon>Pokkesviricetes</taxon>
        <taxon>Asfuvirales</taxon>
        <taxon>Asfarviridae</taxon>
        <taxon>Asfivirus</taxon>
        <taxon>Asfivirus haemorrhagiae</taxon>
    </lineage>
</organism>
<dbReference type="EMBL" id="MT932579">
    <property type="protein sequence ID" value="QPL12012.1"/>
    <property type="molecule type" value="Genomic_DNA"/>
</dbReference>
<evidence type="ECO:0000313" key="8">
    <source>
        <dbReference type="EMBL" id="QIM07678.1"/>
    </source>
</evidence>
<dbReference type="Proteomes" id="UP000501235">
    <property type="component" value="Segment"/>
</dbReference>
<dbReference type="EMBL" id="MN270976">
    <property type="protein sequence ID" value="QIM08379.1"/>
    <property type="molecule type" value="Genomic_DNA"/>
</dbReference>
<dbReference type="RefSeq" id="YP_009703316.1">
    <property type="nucleotide sequence ID" value="NC_044955.1"/>
</dbReference>
<organismHost>
    <name type="scientific">Potamochoerus larvatus</name>
    <name type="common">Bushpig</name>
    <dbReference type="NCBI Taxonomy" id="273792"/>
</organismHost>
<dbReference type="KEGG" id="vg:41902124"/>
<dbReference type="EMBL" id="MN270973">
    <property type="protein sequence ID" value="QIM07678.1"/>
    <property type="molecule type" value="Genomic_DNA"/>
</dbReference>
<dbReference type="EMBL" id="MN270980">
    <property type="protein sequence ID" value="QIM09311.1"/>
    <property type="molecule type" value="Genomic_DNA"/>
</dbReference>
<name>A0A3G1EV01_ASF</name>
<evidence type="ECO:0000256" key="1">
    <source>
        <dbReference type="SAM" id="MobiDB-lite"/>
    </source>
</evidence>
<dbReference type="Proteomes" id="UP000502695">
    <property type="component" value="Segment"/>
</dbReference>
<keyword evidence="2" id="KW-0812">Transmembrane</keyword>
<evidence type="ECO:0000256" key="2">
    <source>
        <dbReference type="SAM" id="Phobius"/>
    </source>
</evidence>
<organismHost>
    <name type="scientific">Sus scrofa</name>
    <name type="common">Pig</name>
    <dbReference type="NCBI Taxonomy" id="9823"/>
</organismHost>
<dbReference type="EMBL" id="MN270974">
    <property type="protein sequence ID" value="QIM07911.1"/>
    <property type="molecule type" value="Genomic_DNA"/>
</dbReference>
<dbReference type="Proteomes" id="UP000502885">
    <property type="component" value="Segment"/>
</dbReference>
<feature type="compositionally biased region" description="Low complexity" evidence="1">
    <location>
        <begin position="83"/>
        <end position="95"/>
    </location>
</feature>
<dbReference type="Proteomes" id="UP000594565">
    <property type="component" value="Segment"/>
</dbReference>
<dbReference type="EMBL" id="KX354450">
    <property type="protein sequence ID" value="AOO54404.1"/>
    <property type="molecule type" value="Genomic_DNA"/>
</dbReference>
<proteinExistence type="predicted"/>
<accession>A0A3G1EV01</accession>
<evidence type="ECO:0000313" key="10">
    <source>
        <dbReference type="EMBL" id="QIM08146.1"/>
    </source>
</evidence>
<evidence type="ECO:0000313" key="15">
    <source>
        <dbReference type="EMBL" id="QIM09311.1"/>
    </source>
</evidence>
<dbReference type="EMBL" id="MN270972">
    <property type="protein sequence ID" value="QIM07445.1"/>
    <property type="molecule type" value="Genomic_DNA"/>
</dbReference>
<dbReference type="Proteomes" id="UP000501465">
    <property type="component" value="Segment"/>
</dbReference>
<evidence type="ECO:0000313" key="17">
    <source>
        <dbReference type="EMBL" id="QPL12012.1"/>
    </source>
</evidence>
<dbReference type="Proteomes" id="UP000501487">
    <property type="component" value="Segment"/>
</dbReference>
<dbReference type="EMBL" id="MN270969">
    <property type="protein sequence ID" value="QIM06740.1"/>
    <property type="molecule type" value="Genomic_DNA"/>
</dbReference>